<organism evidence="3 4">
    <name type="scientific">Hypericibacter terrae</name>
    <dbReference type="NCBI Taxonomy" id="2602015"/>
    <lineage>
        <taxon>Bacteria</taxon>
        <taxon>Pseudomonadati</taxon>
        <taxon>Pseudomonadota</taxon>
        <taxon>Alphaproteobacteria</taxon>
        <taxon>Rhodospirillales</taxon>
        <taxon>Dongiaceae</taxon>
        <taxon>Hypericibacter</taxon>
    </lineage>
</organism>
<dbReference type="PANTHER" id="PTHR43646">
    <property type="entry name" value="GLYCOSYLTRANSFERASE"/>
    <property type="match status" value="1"/>
</dbReference>
<proteinExistence type="predicted"/>
<dbReference type="InterPro" id="IPR001173">
    <property type="entry name" value="Glyco_trans_2-like"/>
</dbReference>
<evidence type="ECO:0000259" key="2">
    <source>
        <dbReference type="Pfam" id="PF00535"/>
    </source>
</evidence>
<dbReference type="KEGG" id="htq:FRZ44_04110"/>
<dbReference type="NCBIfam" id="TIGR03469">
    <property type="entry name" value="HpnB"/>
    <property type="match status" value="1"/>
</dbReference>
<keyword evidence="1" id="KW-1133">Transmembrane helix</keyword>
<sequence>MDPTHWPRVVAVLPARDEAETIKEVLERLVAQDYPGSLSILMVDDGSSDGTAGIAASVARAAPDDRTVTVLAGGPLAEGWTGKLWALAQGVERAKELDPYVEFFLFTDADIGHGPHQLRRLVAQAEAHKADLVSLMARLQCASFWERVLIPAFVYFFQKLYPFSWANDPKRKTAAAAGGCVLIRASALTRIGGIEAIRGRLIDDCSLARAVKESGGRLWLGLADDTTSLRGYTTLWPIWGMVARSAYTQLMHSPLLLIGTVIGMLLLYLAPPLLVLTWPLHEDSEAGLVGVLAWLLMAASYAPMLRHYGRSPIEALLLPKAGLLYTLMTIDSARLYYRRGGNRWKGRDYGRAGVADPPAP</sequence>
<dbReference type="SUPFAM" id="SSF53448">
    <property type="entry name" value="Nucleotide-diphospho-sugar transferases"/>
    <property type="match status" value="1"/>
</dbReference>
<feature type="transmembrane region" description="Helical" evidence="1">
    <location>
        <begin position="255"/>
        <end position="276"/>
    </location>
</feature>
<keyword evidence="4" id="KW-1185">Reference proteome</keyword>
<dbReference type="EMBL" id="CP042906">
    <property type="protein sequence ID" value="QEX15131.1"/>
    <property type="molecule type" value="Genomic_DNA"/>
</dbReference>
<gene>
    <name evidence="3" type="ORF">FRZ44_04110</name>
</gene>
<dbReference type="Pfam" id="PF00535">
    <property type="entry name" value="Glycos_transf_2"/>
    <property type="match status" value="1"/>
</dbReference>
<dbReference type="Gene3D" id="3.90.550.10">
    <property type="entry name" value="Spore Coat Polysaccharide Biosynthesis Protein SpsA, Chain A"/>
    <property type="match status" value="1"/>
</dbReference>
<accession>A0A5J6MDH0</accession>
<dbReference type="InterPro" id="IPR017832">
    <property type="entry name" value="Glyco_trans_2_hopen-assoc_HpnB"/>
</dbReference>
<reference evidence="3 4" key="1">
    <citation type="submission" date="2019-08" db="EMBL/GenBank/DDBJ databases">
        <title>Hyperibacter terrae gen. nov., sp. nov. and Hyperibacter viscosus sp. nov., two new members in the family Rhodospirillaceae isolated from the rhizosphere of Hypericum perforatum.</title>
        <authorList>
            <person name="Noviana Z."/>
        </authorList>
    </citation>
    <scope>NUCLEOTIDE SEQUENCE [LARGE SCALE GENOMIC DNA]</scope>
    <source>
        <strain evidence="3 4">R5913</strain>
    </source>
</reference>
<dbReference type="Proteomes" id="UP000326202">
    <property type="component" value="Chromosome"/>
</dbReference>
<evidence type="ECO:0000256" key="1">
    <source>
        <dbReference type="SAM" id="Phobius"/>
    </source>
</evidence>
<feature type="domain" description="Glycosyltransferase 2-like" evidence="2">
    <location>
        <begin position="12"/>
        <end position="190"/>
    </location>
</feature>
<dbReference type="InterPro" id="IPR029044">
    <property type="entry name" value="Nucleotide-diphossugar_trans"/>
</dbReference>
<protein>
    <submittedName>
        <fullName evidence="3">Glycosyl transferase family 2</fullName>
    </submittedName>
</protein>
<dbReference type="PANTHER" id="PTHR43646:SF3">
    <property type="entry name" value="SLR1566 PROTEIN"/>
    <property type="match status" value="1"/>
</dbReference>
<dbReference type="AlphaFoldDB" id="A0A5J6MDH0"/>
<keyword evidence="1" id="KW-0472">Membrane</keyword>
<evidence type="ECO:0000313" key="3">
    <source>
        <dbReference type="EMBL" id="QEX15131.1"/>
    </source>
</evidence>
<name>A0A5J6MDH0_9PROT</name>
<keyword evidence="1" id="KW-0812">Transmembrane</keyword>
<keyword evidence="3" id="KW-0808">Transferase</keyword>
<evidence type="ECO:0000313" key="4">
    <source>
        <dbReference type="Proteomes" id="UP000326202"/>
    </source>
</evidence>
<dbReference type="GO" id="GO:0016740">
    <property type="term" value="F:transferase activity"/>
    <property type="evidence" value="ECO:0007669"/>
    <property type="project" value="UniProtKB-KW"/>
</dbReference>
<feature type="transmembrane region" description="Helical" evidence="1">
    <location>
        <begin position="288"/>
        <end position="305"/>
    </location>
</feature>